<proteinExistence type="inferred from homology"/>
<keyword evidence="2" id="KW-0704">Schiff base</keyword>
<dbReference type="AlphaFoldDB" id="A0A154WH35"/>
<dbReference type="Pfam" id="PF00701">
    <property type="entry name" value="DHDPS"/>
    <property type="match status" value="1"/>
</dbReference>
<dbReference type="CDD" id="cd00408">
    <property type="entry name" value="DHDPS-like"/>
    <property type="match status" value="1"/>
</dbReference>
<evidence type="ECO:0000256" key="1">
    <source>
        <dbReference type="ARBA" id="ARBA00023239"/>
    </source>
</evidence>
<evidence type="ECO:0000313" key="6">
    <source>
        <dbReference type="EMBL" id="KZD12795.1"/>
    </source>
</evidence>
<dbReference type="SUPFAM" id="SSF51569">
    <property type="entry name" value="Aldolase"/>
    <property type="match status" value="1"/>
</dbReference>
<evidence type="ECO:0000256" key="3">
    <source>
        <dbReference type="PIRNR" id="PIRNR001365"/>
    </source>
</evidence>
<dbReference type="GO" id="GO:0008840">
    <property type="term" value="F:4-hydroxy-tetrahydrodipicolinate synthase activity"/>
    <property type="evidence" value="ECO:0007669"/>
    <property type="project" value="TreeGrafter"/>
</dbReference>
<feature type="active site" description="Proton donor/acceptor" evidence="4">
    <location>
        <position position="142"/>
    </location>
</feature>
<dbReference type="SMART" id="SM01130">
    <property type="entry name" value="DHDPS"/>
    <property type="match status" value="1"/>
</dbReference>
<dbReference type="PANTHER" id="PTHR12128">
    <property type="entry name" value="DIHYDRODIPICOLINATE SYNTHASE"/>
    <property type="match status" value="1"/>
</dbReference>
<dbReference type="EMBL" id="LPXN01000001">
    <property type="protein sequence ID" value="KZD12795.1"/>
    <property type="molecule type" value="Genomic_DNA"/>
</dbReference>
<reference evidence="6 7" key="1">
    <citation type="submission" date="2015-12" db="EMBL/GenBank/DDBJ databases">
        <title>Genome sequence of Oceanibaculum pacificum MCCC 1A02656.</title>
        <authorList>
            <person name="Lu L."/>
            <person name="Lai Q."/>
            <person name="Shao Z."/>
            <person name="Qian P."/>
        </authorList>
    </citation>
    <scope>NUCLEOTIDE SEQUENCE [LARGE SCALE GENOMIC DNA]</scope>
    <source>
        <strain evidence="6 7">MCCC 1A02656</strain>
    </source>
</reference>
<dbReference type="PROSITE" id="PS00665">
    <property type="entry name" value="DHDPS_1"/>
    <property type="match status" value="1"/>
</dbReference>
<evidence type="ECO:0000313" key="7">
    <source>
        <dbReference type="Proteomes" id="UP000076400"/>
    </source>
</evidence>
<evidence type="ECO:0000256" key="4">
    <source>
        <dbReference type="PIRSR" id="PIRSR001365-1"/>
    </source>
</evidence>
<evidence type="ECO:0000256" key="2">
    <source>
        <dbReference type="ARBA" id="ARBA00023270"/>
    </source>
</evidence>
<dbReference type="PIRSF" id="PIRSF001365">
    <property type="entry name" value="DHDPS"/>
    <property type="match status" value="1"/>
</dbReference>
<keyword evidence="7" id="KW-1185">Reference proteome</keyword>
<dbReference type="InterPro" id="IPR020624">
    <property type="entry name" value="Schiff_base-form_aldolases_CS"/>
</dbReference>
<feature type="binding site" evidence="5">
    <location>
        <position position="213"/>
    </location>
    <ligand>
        <name>pyruvate</name>
        <dbReference type="ChEBI" id="CHEBI:15361"/>
    </ligand>
</feature>
<protein>
    <submittedName>
        <fullName evidence="6">Dihydrodipicolinate synthase family protein</fullName>
    </submittedName>
</protein>
<dbReference type="InterPro" id="IPR002220">
    <property type="entry name" value="DapA-like"/>
</dbReference>
<organism evidence="6 7">
    <name type="scientific">Oceanibaculum pacificum</name>
    <dbReference type="NCBI Taxonomy" id="580166"/>
    <lineage>
        <taxon>Bacteria</taxon>
        <taxon>Pseudomonadati</taxon>
        <taxon>Pseudomonadota</taxon>
        <taxon>Alphaproteobacteria</taxon>
        <taxon>Rhodospirillales</taxon>
        <taxon>Oceanibaculaceae</taxon>
        <taxon>Oceanibaculum</taxon>
    </lineage>
</organism>
<dbReference type="Proteomes" id="UP000076400">
    <property type="component" value="Unassembled WGS sequence"/>
</dbReference>
<feature type="binding site" evidence="5">
    <location>
        <position position="50"/>
    </location>
    <ligand>
        <name>pyruvate</name>
        <dbReference type="ChEBI" id="CHEBI:15361"/>
    </ligand>
</feature>
<name>A0A154WH35_9PROT</name>
<accession>A0A154WH35</accession>
<dbReference type="OrthoDB" id="7157803at2"/>
<gene>
    <name evidence="6" type="ORF">AUP43_00180</name>
</gene>
<sequence>MRTPTGPQGVVAASLTAFKPDLSIDVERTLAHAKWLLANGCDGVLIFGTTGEANSLSVAERLEVIEAIGKSDLPKDKLMIGTGCCAIPDTVALSKASLAAGVVRLLMLPPFYYKNQSEDGLYAAFATAIDRINDPRMKIFLYHFPQMSGVPIPDAVTAKLIKNYPDIVVGMKDSSGDFEHMKKMLTEHPGFELYSGTEKYLLDVLRLGSPGTISATVNVTCAQAAKVFANWKSDKADDLQAEMTAQRIAMESAPAASAMKEMIARQTGDANWRPVRPPFVAISDERYAALEEKLAQTEFRFPGTQAKAAE</sequence>
<evidence type="ECO:0000256" key="5">
    <source>
        <dbReference type="PIRSR" id="PIRSR001365-2"/>
    </source>
</evidence>
<dbReference type="Gene3D" id="3.20.20.70">
    <property type="entry name" value="Aldolase class I"/>
    <property type="match status" value="1"/>
</dbReference>
<dbReference type="RefSeq" id="WP_067550923.1">
    <property type="nucleotide sequence ID" value="NZ_LPXN01000001.1"/>
</dbReference>
<dbReference type="PRINTS" id="PR00146">
    <property type="entry name" value="DHPICSNTHASE"/>
</dbReference>
<comment type="similarity">
    <text evidence="3">Belongs to the DapA family.</text>
</comment>
<dbReference type="STRING" id="580166.AUP43_00180"/>
<dbReference type="InterPro" id="IPR013785">
    <property type="entry name" value="Aldolase_TIM"/>
</dbReference>
<feature type="active site" description="Schiff-base intermediate with substrate" evidence="4">
    <location>
        <position position="172"/>
    </location>
</feature>
<comment type="caution">
    <text evidence="6">The sequence shown here is derived from an EMBL/GenBank/DDBJ whole genome shotgun (WGS) entry which is preliminary data.</text>
</comment>
<keyword evidence="1 3" id="KW-0456">Lyase</keyword>
<dbReference type="PANTHER" id="PTHR12128:SF67">
    <property type="entry name" value="BLR3884 PROTEIN"/>
    <property type="match status" value="1"/>
</dbReference>